<gene>
    <name evidence="2" type="ORF">HGRIS_012161</name>
</gene>
<protein>
    <submittedName>
        <fullName evidence="2">Uncharacterized protein</fullName>
    </submittedName>
</protein>
<organism evidence="2 3">
    <name type="scientific">Hohenbuehelia grisea</name>
    <dbReference type="NCBI Taxonomy" id="104357"/>
    <lineage>
        <taxon>Eukaryota</taxon>
        <taxon>Fungi</taxon>
        <taxon>Dikarya</taxon>
        <taxon>Basidiomycota</taxon>
        <taxon>Agaricomycotina</taxon>
        <taxon>Agaricomycetes</taxon>
        <taxon>Agaricomycetidae</taxon>
        <taxon>Agaricales</taxon>
        <taxon>Pleurotineae</taxon>
        <taxon>Pleurotaceae</taxon>
        <taxon>Hohenbuehelia</taxon>
    </lineage>
</organism>
<keyword evidence="3" id="KW-1185">Reference proteome</keyword>
<comment type="caution">
    <text evidence="2">The sequence shown here is derived from an EMBL/GenBank/DDBJ whole genome shotgun (WGS) entry which is preliminary data.</text>
</comment>
<name>A0ABR3IRI0_9AGAR</name>
<accession>A0ABR3IRI0</accession>
<evidence type="ECO:0000256" key="1">
    <source>
        <dbReference type="SAM" id="MobiDB-lite"/>
    </source>
</evidence>
<dbReference type="EMBL" id="JASNQZ010000015">
    <property type="protein sequence ID" value="KAL0945878.1"/>
    <property type="molecule type" value="Genomic_DNA"/>
</dbReference>
<evidence type="ECO:0000313" key="3">
    <source>
        <dbReference type="Proteomes" id="UP001556367"/>
    </source>
</evidence>
<feature type="region of interest" description="Disordered" evidence="1">
    <location>
        <begin position="1"/>
        <end position="57"/>
    </location>
</feature>
<dbReference type="Proteomes" id="UP001556367">
    <property type="component" value="Unassembled WGS sequence"/>
</dbReference>
<proteinExistence type="predicted"/>
<evidence type="ECO:0000313" key="2">
    <source>
        <dbReference type="EMBL" id="KAL0945878.1"/>
    </source>
</evidence>
<sequence>MQHAEEPGATRNSRIGQARRPDGRTSFRFWRSCQGPPQHRIRRVPPQKLSSHVDSGVPSHARLRYRTGKKFSDFRSEQGGIATTVFWQIATVMTGATRTPLKGIDNA</sequence>
<reference evidence="3" key="1">
    <citation type="submission" date="2024-06" db="EMBL/GenBank/DDBJ databases">
        <title>Multi-omics analyses provide insights into the biosynthesis of the anticancer antibiotic pleurotin in Hohenbuehelia grisea.</title>
        <authorList>
            <person name="Weaver J.A."/>
            <person name="Alberti F."/>
        </authorList>
    </citation>
    <scope>NUCLEOTIDE SEQUENCE [LARGE SCALE GENOMIC DNA]</scope>
    <source>
        <strain evidence="3">T-177</strain>
    </source>
</reference>